<evidence type="ECO:0008006" key="3">
    <source>
        <dbReference type="Google" id="ProtNLM"/>
    </source>
</evidence>
<dbReference type="Proteomes" id="UP001516023">
    <property type="component" value="Unassembled WGS sequence"/>
</dbReference>
<evidence type="ECO:0000313" key="2">
    <source>
        <dbReference type="Proteomes" id="UP001516023"/>
    </source>
</evidence>
<evidence type="ECO:0000313" key="1">
    <source>
        <dbReference type="EMBL" id="KAL3788998.1"/>
    </source>
</evidence>
<accession>A0ABD3PLV3</accession>
<name>A0ABD3PLV3_9STRA</name>
<organism evidence="1 2">
    <name type="scientific">Cyclotella cryptica</name>
    <dbReference type="NCBI Taxonomy" id="29204"/>
    <lineage>
        <taxon>Eukaryota</taxon>
        <taxon>Sar</taxon>
        <taxon>Stramenopiles</taxon>
        <taxon>Ochrophyta</taxon>
        <taxon>Bacillariophyta</taxon>
        <taxon>Coscinodiscophyceae</taxon>
        <taxon>Thalassiosirophycidae</taxon>
        <taxon>Stephanodiscales</taxon>
        <taxon>Stephanodiscaceae</taxon>
        <taxon>Cyclotella</taxon>
    </lineage>
</organism>
<dbReference type="EMBL" id="JABMIG020000148">
    <property type="protein sequence ID" value="KAL3788998.1"/>
    <property type="molecule type" value="Genomic_DNA"/>
</dbReference>
<dbReference type="InterPro" id="IPR014729">
    <property type="entry name" value="Rossmann-like_a/b/a_fold"/>
</dbReference>
<dbReference type="Gene3D" id="3.40.50.620">
    <property type="entry name" value="HUPs"/>
    <property type="match status" value="1"/>
</dbReference>
<comment type="caution">
    <text evidence="1">The sequence shown here is derived from an EMBL/GenBank/DDBJ whole genome shotgun (WGS) entry which is preliminary data.</text>
</comment>
<dbReference type="AlphaFoldDB" id="A0ABD3PLV3"/>
<gene>
    <name evidence="1" type="ORF">HJC23_012703</name>
</gene>
<keyword evidence="2" id="KW-1185">Reference proteome</keyword>
<sequence>MFNNELVTLVGVTYYIYYYAIHKTKHSHSDASFPYLHTMDSILIEIGRRERETFFLASSRQPLSHRYVSIIRIVWDIVWYRSSAIFLLIKGVRHSHHNLITWYHPIPAHHTIMAAYNTLGPLSSIIPLAQHSHSLSVAHATSQKSMKAGFVGANQDDNIILHYSNYSSRRYPHHRPPAMHFDSPPSLISHRINSSLEAITKRITTAKTRKGIPGRLRRIVQSTSLGPFGDDSVSGGARYDVTPNERAEILKAVISSNFSLNNVRVEVVSGYIWRYARTQKARLFYRGIRTWSEDGADELKLLIQNTYGPLLLGRIWPINTVFLEGDPRYRSVSSTLVRELCGKIKKSDGNDESEMEKSIEALKRLVPDRVVGRIVEVYGK</sequence>
<reference evidence="1 2" key="1">
    <citation type="journal article" date="2020" name="G3 (Bethesda)">
        <title>Improved Reference Genome for Cyclotella cryptica CCMP332, a Model for Cell Wall Morphogenesis, Salinity Adaptation, and Lipid Production in Diatoms (Bacillariophyta).</title>
        <authorList>
            <person name="Roberts W.R."/>
            <person name="Downey K.M."/>
            <person name="Ruck E.C."/>
            <person name="Traller J.C."/>
            <person name="Alverson A.J."/>
        </authorList>
    </citation>
    <scope>NUCLEOTIDE SEQUENCE [LARGE SCALE GENOMIC DNA]</scope>
    <source>
        <strain evidence="1 2">CCMP332</strain>
    </source>
</reference>
<dbReference type="SUPFAM" id="SSF52374">
    <property type="entry name" value="Nucleotidylyl transferase"/>
    <property type="match status" value="1"/>
</dbReference>
<protein>
    <recommendedName>
        <fullName evidence="3">LAGLIDADG homing endonuclease</fullName>
    </recommendedName>
</protein>
<proteinExistence type="predicted"/>